<dbReference type="RefSeq" id="WP_268239461.1">
    <property type="nucleotide sequence ID" value="NZ_BMOU01000007.1"/>
</dbReference>
<evidence type="ECO:0000313" key="2">
    <source>
        <dbReference type="Proteomes" id="UP000605784"/>
    </source>
</evidence>
<comment type="caution">
    <text evidence="1">The sequence shown here is derived from an EMBL/GenBank/DDBJ whole genome shotgun (WGS) entry which is preliminary data.</text>
</comment>
<name>A0A830GUS2_9EURY</name>
<keyword evidence="2" id="KW-1185">Reference proteome</keyword>
<dbReference type="InterPro" id="IPR016735">
    <property type="entry name" value="Methan_mark_12"/>
</dbReference>
<accession>A0A830GUS2</accession>
<organism evidence="1 2">
    <name type="scientific">Haloarcula pellucida</name>
    <dbReference type="NCBI Taxonomy" id="1427151"/>
    <lineage>
        <taxon>Archaea</taxon>
        <taxon>Methanobacteriati</taxon>
        <taxon>Methanobacteriota</taxon>
        <taxon>Stenosarchaea group</taxon>
        <taxon>Halobacteria</taxon>
        <taxon>Halobacteriales</taxon>
        <taxon>Haloarculaceae</taxon>
        <taxon>Haloarcula</taxon>
    </lineage>
</organism>
<protein>
    <submittedName>
        <fullName evidence="1">Methanogenesis marker 12 protein</fullName>
    </submittedName>
</protein>
<dbReference type="EMBL" id="BMOU01000007">
    <property type="protein sequence ID" value="GGO03332.1"/>
    <property type="molecule type" value="Genomic_DNA"/>
</dbReference>
<sequence>MFVGIDHSTTGMKVAVVDEDGERTGSFKIERSADDPFDWSFLDILADHVAVEDVEMAAIGYSYGDGFSSITDIESIEGRGVVDHIGAGHSFGTGTLVYDELKRSAVPTVCFPGVHDDLPSLHPYFRHYSNLTGADKVAMTRYAKRRLDEWEDGADHFIAANTSSSSMATLVQDGEIRGAFTWLALIHAHPDMEMLRRLRDGDQDYHDCYMQSGVLAQRDYDFEAVKGTPDPELLEMAYWATLNHVYACLPFARHVHDDPLEAIVLSGRLSRIEDPIDVRGRLTDAFEDIAPTHVSERFGTATGAALIARDAAVGADDVLGIPVGEVPRRAEVSV</sequence>
<evidence type="ECO:0000313" key="1">
    <source>
        <dbReference type="EMBL" id="GGO03332.1"/>
    </source>
</evidence>
<dbReference type="NCBIfam" id="TIGR03281">
    <property type="entry name" value="methan_mark_12"/>
    <property type="match status" value="1"/>
</dbReference>
<dbReference type="InterPro" id="IPR043129">
    <property type="entry name" value="ATPase_NBD"/>
</dbReference>
<reference evidence="1" key="1">
    <citation type="journal article" date="2014" name="Int. J. Syst. Evol. Microbiol.">
        <title>Complete genome sequence of Corynebacterium casei LMG S-19264T (=DSM 44701T), isolated from a smear-ripened cheese.</title>
        <authorList>
            <consortium name="US DOE Joint Genome Institute (JGI-PGF)"/>
            <person name="Walter F."/>
            <person name="Albersmeier A."/>
            <person name="Kalinowski J."/>
            <person name="Ruckert C."/>
        </authorList>
    </citation>
    <scope>NUCLEOTIDE SEQUENCE</scope>
    <source>
        <strain evidence="1">JCM 17820</strain>
    </source>
</reference>
<dbReference type="SUPFAM" id="SSF53067">
    <property type="entry name" value="Actin-like ATPase domain"/>
    <property type="match status" value="1"/>
</dbReference>
<proteinExistence type="predicted"/>
<dbReference type="Proteomes" id="UP000605784">
    <property type="component" value="Unassembled WGS sequence"/>
</dbReference>
<dbReference type="AlphaFoldDB" id="A0A830GUS2"/>
<gene>
    <name evidence="1" type="ORF">GCM10009030_38880</name>
</gene>
<reference evidence="1" key="2">
    <citation type="submission" date="2020-09" db="EMBL/GenBank/DDBJ databases">
        <authorList>
            <person name="Sun Q."/>
            <person name="Ohkuma M."/>
        </authorList>
    </citation>
    <scope>NUCLEOTIDE SEQUENCE</scope>
    <source>
        <strain evidence="1">JCM 17820</strain>
    </source>
</reference>